<protein>
    <submittedName>
        <fullName evidence="4">NAD(P)-dependent dehydrogenase (Short-subunit alcohol dehydrogenase family)</fullName>
    </submittedName>
</protein>
<dbReference type="Proteomes" id="UP000538566">
    <property type="component" value="Unassembled WGS sequence"/>
</dbReference>
<evidence type="ECO:0000313" key="5">
    <source>
        <dbReference type="Proteomes" id="UP000538566"/>
    </source>
</evidence>
<dbReference type="EMBL" id="JACHOA010000010">
    <property type="protein sequence ID" value="MBB4615673.1"/>
    <property type="molecule type" value="Genomic_DNA"/>
</dbReference>
<dbReference type="GO" id="GO:0016491">
    <property type="term" value="F:oxidoreductase activity"/>
    <property type="evidence" value="ECO:0007669"/>
    <property type="project" value="UniProtKB-KW"/>
</dbReference>
<dbReference type="InterPro" id="IPR002347">
    <property type="entry name" value="SDR_fam"/>
</dbReference>
<evidence type="ECO:0000256" key="1">
    <source>
        <dbReference type="ARBA" id="ARBA00006484"/>
    </source>
</evidence>
<reference evidence="4 5" key="1">
    <citation type="submission" date="2020-08" db="EMBL/GenBank/DDBJ databases">
        <title>Genomic Encyclopedia of Type Strains, Phase IV (KMG-IV): sequencing the most valuable type-strain genomes for metagenomic binning, comparative biology and taxonomic classification.</title>
        <authorList>
            <person name="Goeker M."/>
        </authorList>
    </citation>
    <scope>NUCLEOTIDE SEQUENCE [LARGE SCALE GENOMIC DNA]</scope>
    <source>
        <strain evidence="4 5">DSM 17507</strain>
    </source>
</reference>
<accession>A0A7W7AEQ8</accession>
<dbReference type="AlphaFoldDB" id="A0A7W7AEQ8"/>
<sequence length="209" mass="22660">MGNTASVHLADVCDPEALSVALETFARHGGLDVMFNCAGILAMCEFAECSLEAMHRIVDVNVNGVINGIHLALPHLRNRTDPRVISMSSVAAIHGIPEEAVYSASKTAVRALTEALNIELEPAGIWVCDVMVAYVATPMVLAAQERAKSVDILGVNVAPEQVAQTVWKAVHDRQVHWFVTPEDEAVAAQIDVTPWEQRRDIIKQITGFA</sequence>
<dbReference type="PRINTS" id="PR00081">
    <property type="entry name" value="GDHRDH"/>
</dbReference>
<dbReference type="SUPFAM" id="SSF51735">
    <property type="entry name" value="NAD(P)-binding Rossmann-fold domains"/>
    <property type="match status" value="1"/>
</dbReference>
<evidence type="ECO:0000256" key="3">
    <source>
        <dbReference type="RuleBase" id="RU000363"/>
    </source>
</evidence>
<comment type="similarity">
    <text evidence="1 3">Belongs to the short-chain dehydrogenases/reductases (SDR) family.</text>
</comment>
<name>A0A7W7AEQ8_9SPHN</name>
<dbReference type="Pfam" id="PF00106">
    <property type="entry name" value="adh_short"/>
    <property type="match status" value="1"/>
</dbReference>
<proteinExistence type="inferred from homology"/>
<keyword evidence="2" id="KW-0560">Oxidoreductase</keyword>
<comment type="caution">
    <text evidence="4">The sequence shown here is derived from an EMBL/GenBank/DDBJ whole genome shotgun (WGS) entry which is preliminary data.</text>
</comment>
<dbReference type="Gene3D" id="3.40.50.720">
    <property type="entry name" value="NAD(P)-binding Rossmann-like Domain"/>
    <property type="match status" value="1"/>
</dbReference>
<evidence type="ECO:0000256" key="2">
    <source>
        <dbReference type="ARBA" id="ARBA00023002"/>
    </source>
</evidence>
<dbReference type="InterPro" id="IPR036291">
    <property type="entry name" value="NAD(P)-bd_dom_sf"/>
</dbReference>
<keyword evidence="5" id="KW-1185">Reference proteome</keyword>
<dbReference type="PANTHER" id="PTHR43391">
    <property type="entry name" value="RETINOL DEHYDROGENASE-RELATED"/>
    <property type="match status" value="1"/>
</dbReference>
<dbReference type="PANTHER" id="PTHR43391:SF82">
    <property type="entry name" value="OXIDOREDUCTASE SADH-RELATED"/>
    <property type="match status" value="1"/>
</dbReference>
<dbReference type="PRINTS" id="PR00080">
    <property type="entry name" value="SDRFAMILY"/>
</dbReference>
<gene>
    <name evidence="4" type="ORF">GGR37_003973</name>
</gene>
<organism evidence="4 5">
    <name type="scientific">Novosphingobium taihuense</name>
    <dbReference type="NCBI Taxonomy" id="260085"/>
    <lineage>
        <taxon>Bacteria</taxon>
        <taxon>Pseudomonadati</taxon>
        <taxon>Pseudomonadota</taxon>
        <taxon>Alphaproteobacteria</taxon>
        <taxon>Sphingomonadales</taxon>
        <taxon>Sphingomonadaceae</taxon>
        <taxon>Novosphingobium</taxon>
    </lineage>
</organism>
<evidence type="ECO:0000313" key="4">
    <source>
        <dbReference type="EMBL" id="MBB4615673.1"/>
    </source>
</evidence>